<protein>
    <submittedName>
        <fullName evidence="4">Putative PAS/PAC sensor protein</fullName>
    </submittedName>
</protein>
<accession>A0A1W1W253</accession>
<proteinExistence type="predicted"/>
<evidence type="ECO:0000313" key="5">
    <source>
        <dbReference type="Proteomes" id="UP000192266"/>
    </source>
</evidence>
<dbReference type="OrthoDB" id="885041at2"/>
<organism evidence="4 5">
    <name type="scientific">Hymenobacter roseosalivarius DSM 11622</name>
    <dbReference type="NCBI Taxonomy" id="645990"/>
    <lineage>
        <taxon>Bacteria</taxon>
        <taxon>Pseudomonadati</taxon>
        <taxon>Bacteroidota</taxon>
        <taxon>Cytophagia</taxon>
        <taxon>Cytophagales</taxon>
        <taxon>Hymenobacteraceae</taxon>
        <taxon>Hymenobacter</taxon>
    </lineage>
</organism>
<gene>
    <name evidence="4" type="ORF">SAMN00120144_3564</name>
</gene>
<feature type="region of interest" description="Disordered" evidence="2">
    <location>
        <begin position="214"/>
        <end position="277"/>
    </location>
</feature>
<name>A0A1W1W253_9BACT</name>
<dbReference type="InterPro" id="IPR035965">
    <property type="entry name" value="PAS-like_dom_sf"/>
</dbReference>
<evidence type="ECO:0000256" key="1">
    <source>
        <dbReference type="SAM" id="Coils"/>
    </source>
</evidence>
<dbReference type="CDD" id="cd00130">
    <property type="entry name" value="PAS"/>
    <property type="match status" value="1"/>
</dbReference>
<dbReference type="Proteomes" id="UP000192266">
    <property type="component" value="Unassembled WGS sequence"/>
</dbReference>
<evidence type="ECO:0000256" key="2">
    <source>
        <dbReference type="SAM" id="MobiDB-lite"/>
    </source>
</evidence>
<dbReference type="RefSeq" id="WP_084447368.1">
    <property type="nucleotide sequence ID" value="NZ_FWWW01000093.1"/>
</dbReference>
<keyword evidence="5" id="KW-1185">Reference proteome</keyword>
<evidence type="ECO:0000259" key="3">
    <source>
        <dbReference type="SMART" id="SM00091"/>
    </source>
</evidence>
<sequence>MLAALLTTSLTGVIFFRPVYAAGEEDGELVDLAYVHLNPAAQQMLRRPACPPETFLTLYPSAAEAGIFAFYCDTFRSGQPGRFNVNYQHDGLDNYFHLAGQRAGDLLVVSFTDTAGHDRSATEAALRASQAREQAARAEAEAQRAQLQALLQQAPMAIAFFEDPAQRITAANPRMCAIWDRAPEQALGRPLLEALPELRGQGFDDLIAQAVATGSRSAAPKRRPPCGATASCKPPTTTSSFSPSTTSRAGCRESSKWPRKSPSRCGPASCWRSSPAS</sequence>
<keyword evidence="1" id="KW-0175">Coiled coil</keyword>
<dbReference type="EMBL" id="FWWW01000093">
    <property type="protein sequence ID" value="SMB99687.1"/>
    <property type="molecule type" value="Genomic_DNA"/>
</dbReference>
<dbReference type="STRING" id="645990.SAMN00120144_3564"/>
<feature type="domain" description="PAS" evidence="3">
    <location>
        <begin position="145"/>
        <end position="212"/>
    </location>
</feature>
<feature type="coiled-coil region" evidence="1">
    <location>
        <begin position="121"/>
        <end position="153"/>
    </location>
</feature>
<dbReference type="Pfam" id="PF08448">
    <property type="entry name" value="PAS_4"/>
    <property type="match status" value="1"/>
</dbReference>
<dbReference type="Gene3D" id="3.30.450.20">
    <property type="entry name" value="PAS domain"/>
    <property type="match status" value="1"/>
</dbReference>
<dbReference type="InterPro" id="IPR013656">
    <property type="entry name" value="PAS_4"/>
</dbReference>
<dbReference type="SUPFAM" id="SSF55785">
    <property type="entry name" value="PYP-like sensor domain (PAS domain)"/>
    <property type="match status" value="1"/>
</dbReference>
<feature type="compositionally biased region" description="Low complexity" evidence="2">
    <location>
        <begin position="234"/>
        <end position="247"/>
    </location>
</feature>
<dbReference type="AlphaFoldDB" id="A0A1W1W253"/>
<reference evidence="4 5" key="1">
    <citation type="submission" date="2017-04" db="EMBL/GenBank/DDBJ databases">
        <authorList>
            <person name="Afonso C.L."/>
            <person name="Miller P.J."/>
            <person name="Scott M.A."/>
            <person name="Spackman E."/>
            <person name="Goraichik I."/>
            <person name="Dimitrov K.M."/>
            <person name="Suarez D.L."/>
            <person name="Swayne D.E."/>
        </authorList>
    </citation>
    <scope>NUCLEOTIDE SEQUENCE [LARGE SCALE GENOMIC DNA]</scope>
    <source>
        <strain evidence="4 5">DSM 11622</strain>
    </source>
</reference>
<evidence type="ECO:0000313" key="4">
    <source>
        <dbReference type="EMBL" id="SMB99687.1"/>
    </source>
</evidence>
<dbReference type="InterPro" id="IPR000014">
    <property type="entry name" value="PAS"/>
</dbReference>
<dbReference type="SMART" id="SM00091">
    <property type="entry name" value="PAS"/>
    <property type="match status" value="1"/>
</dbReference>